<comment type="caution">
    <text evidence="2">The sequence shown here is derived from an EMBL/GenBank/DDBJ whole genome shotgun (WGS) entry which is preliminary data.</text>
</comment>
<dbReference type="PANTHER" id="PTHR34322:SF2">
    <property type="entry name" value="TRANSPOSASE IS200-LIKE DOMAIN-CONTAINING PROTEIN"/>
    <property type="match status" value="1"/>
</dbReference>
<keyword evidence="3" id="KW-1185">Reference proteome</keyword>
<dbReference type="EMBL" id="JAKRYL010000025">
    <property type="protein sequence ID" value="MCL7749234.1"/>
    <property type="molecule type" value="Genomic_DNA"/>
</dbReference>
<evidence type="ECO:0000259" key="1">
    <source>
        <dbReference type="PROSITE" id="PS50943"/>
    </source>
</evidence>
<gene>
    <name evidence="2" type="ORF">MF646_19105</name>
</gene>
<dbReference type="RefSeq" id="WP_250098101.1">
    <property type="nucleotide sequence ID" value="NZ_JAKRYL010000025.1"/>
</dbReference>
<sequence length="252" mass="29928">MPREPRAKSISGIYHIILRGNNKQLIFEDDEDKRRFIETLKRYKQTCNYQLYAYCLMNNHIHLLMKERDEPISLVMKRINSSYVYWYNAKYQRCGHLFQDRFKSKNVEDRAYFLTVLRYIHQNPLKAGLSQTVFDSKWTSINEYIYKSIIVDINFALNQFSTDRNKALKCFKAHLQIVTNDLCLDEKDKVRLSDNEVIYYMSELGVSNSSVLQQMDKENRNDILRELKKLEGVSLRQLSRVTGVSKSVIQRL</sequence>
<evidence type="ECO:0000313" key="3">
    <source>
        <dbReference type="Proteomes" id="UP001139150"/>
    </source>
</evidence>
<dbReference type="CDD" id="cd00093">
    <property type="entry name" value="HTH_XRE"/>
    <property type="match status" value="1"/>
</dbReference>
<proteinExistence type="predicted"/>
<dbReference type="PROSITE" id="PS50943">
    <property type="entry name" value="HTH_CROC1"/>
    <property type="match status" value="1"/>
</dbReference>
<dbReference type="SUPFAM" id="SSF143422">
    <property type="entry name" value="Transposase IS200-like"/>
    <property type="match status" value="1"/>
</dbReference>
<dbReference type="GO" id="GO:0004803">
    <property type="term" value="F:transposase activity"/>
    <property type="evidence" value="ECO:0007669"/>
    <property type="project" value="InterPro"/>
</dbReference>
<reference evidence="2" key="1">
    <citation type="submission" date="2022-02" db="EMBL/GenBank/DDBJ databases">
        <title>Halalkalibacter sp. nov. isolated from Lonar Lake, India.</title>
        <authorList>
            <person name="Joshi A."/>
            <person name="Thite S."/>
            <person name="Lodha T."/>
        </authorList>
    </citation>
    <scope>NUCLEOTIDE SEQUENCE</scope>
    <source>
        <strain evidence="2">MEB205</strain>
    </source>
</reference>
<dbReference type="InterPro" id="IPR002686">
    <property type="entry name" value="Transposase_17"/>
</dbReference>
<dbReference type="InterPro" id="IPR036515">
    <property type="entry name" value="Transposase_17_sf"/>
</dbReference>
<dbReference type="Proteomes" id="UP001139150">
    <property type="component" value="Unassembled WGS sequence"/>
</dbReference>
<dbReference type="PANTHER" id="PTHR34322">
    <property type="entry name" value="TRANSPOSASE, Y1_TNP DOMAIN-CONTAINING"/>
    <property type="match status" value="1"/>
</dbReference>
<name>A0A9X2CWT6_9BACI</name>
<dbReference type="GO" id="GO:0006313">
    <property type="term" value="P:DNA transposition"/>
    <property type="evidence" value="ECO:0007669"/>
    <property type="project" value="InterPro"/>
</dbReference>
<dbReference type="Pfam" id="PF01797">
    <property type="entry name" value="Y1_Tnp"/>
    <property type="match status" value="1"/>
</dbReference>
<organism evidence="2 3">
    <name type="scientific">Halalkalibacter alkaliphilus</name>
    <dbReference type="NCBI Taxonomy" id="2917993"/>
    <lineage>
        <taxon>Bacteria</taxon>
        <taxon>Bacillati</taxon>
        <taxon>Bacillota</taxon>
        <taxon>Bacilli</taxon>
        <taxon>Bacillales</taxon>
        <taxon>Bacillaceae</taxon>
        <taxon>Halalkalibacter</taxon>
    </lineage>
</organism>
<evidence type="ECO:0000313" key="2">
    <source>
        <dbReference type="EMBL" id="MCL7749234.1"/>
    </source>
</evidence>
<protein>
    <submittedName>
        <fullName evidence="2">Transposase</fullName>
    </submittedName>
</protein>
<accession>A0A9X2CWT6</accession>
<feature type="domain" description="HTH cro/C1-type" evidence="1">
    <location>
        <begin position="224"/>
        <end position="252"/>
    </location>
</feature>
<dbReference type="Gene3D" id="3.30.70.1290">
    <property type="entry name" value="Transposase IS200-like"/>
    <property type="match status" value="1"/>
</dbReference>
<dbReference type="InterPro" id="IPR001387">
    <property type="entry name" value="Cro/C1-type_HTH"/>
</dbReference>
<dbReference type="SMART" id="SM01321">
    <property type="entry name" value="Y1_Tnp"/>
    <property type="match status" value="1"/>
</dbReference>
<dbReference type="AlphaFoldDB" id="A0A9X2CWT6"/>
<dbReference type="GO" id="GO:0003677">
    <property type="term" value="F:DNA binding"/>
    <property type="evidence" value="ECO:0007669"/>
    <property type="project" value="InterPro"/>
</dbReference>